<name>A0A562U6U9_9SPHI</name>
<proteinExistence type="predicted"/>
<gene>
    <name evidence="1" type="ORF">JN11_01677</name>
</gene>
<dbReference type="Proteomes" id="UP000317010">
    <property type="component" value="Unassembled WGS sequence"/>
</dbReference>
<organism evidence="1 2">
    <name type="scientific">Mucilaginibacter frigoritolerans</name>
    <dbReference type="NCBI Taxonomy" id="652788"/>
    <lineage>
        <taxon>Bacteria</taxon>
        <taxon>Pseudomonadati</taxon>
        <taxon>Bacteroidota</taxon>
        <taxon>Sphingobacteriia</taxon>
        <taxon>Sphingobacteriales</taxon>
        <taxon>Sphingobacteriaceae</taxon>
        <taxon>Mucilaginibacter</taxon>
    </lineage>
</organism>
<evidence type="ECO:0000313" key="1">
    <source>
        <dbReference type="EMBL" id="TWJ01526.1"/>
    </source>
</evidence>
<comment type="caution">
    <text evidence="1">The sequence shown here is derived from an EMBL/GenBank/DDBJ whole genome shotgun (WGS) entry which is preliminary data.</text>
</comment>
<dbReference type="AlphaFoldDB" id="A0A562U6U9"/>
<reference evidence="1 2" key="1">
    <citation type="submission" date="2019-07" db="EMBL/GenBank/DDBJ databases">
        <title>Genomic Encyclopedia of Archaeal and Bacterial Type Strains, Phase II (KMG-II): from individual species to whole genera.</title>
        <authorList>
            <person name="Goeker M."/>
        </authorList>
    </citation>
    <scope>NUCLEOTIDE SEQUENCE [LARGE SCALE GENOMIC DNA]</scope>
    <source>
        <strain evidence="1 2">ATCC BAA-1854</strain>
    </source>
</reference>
<accession>A0A562U6U9</accession>
<keyword evidence="2" id="KW-1185">Reference proteome</keyword>
<dbReference type="EMBL" id="VLLI01000004">
    <property type="protein sequence ID" value="TWJ01526.1"/>
    <property type="molecule type" value="Genomic_DNA"/>
</dbReference>
<dbReference type="RefSeq" id="WP_144911537.1">
    <property type="nucleotide sequence ID" value="NZ_VLLI01000004.1"/>
</dbReference>
<protein>
    <submittedName>
        <fullName evidence="1">Uncharacterized protein</fullName>
    </submittedName>
</protein>
<sequence length="162" mass="18739">MKKLLLFPVLLMIGINLYGQSIKFGDLIYFTSLSNREVFDNLMRGNTFRQDYTMQVNGQEIESFKSIGARANIEKIEVGKYSKLNDGTMLRTVNYTSNSQQDIINMISQVKRYGLDLKFQGADSTNTIYLYDSNFYKVSIYLRRDQTSGMIEVKQKEYLGLD</sequence>
<evidence type="ECO:0000313" key="2">
    <source>
        <dbReference type="Proteomes" id="UP000317010"/>
    </source>
</evidence>
<dbReference type="OrthoDB" id="795071at2"/>